<feature type="domain" description="TF-B3" evidence="7">
    <location>
        <begin position="158"/>
        <end position="251"/>
    </location>
</feature>
<feature type="region of interest" description="Disordered" evidence="6">
    <location>
        <begin position="260"/>
        <end position="291"/>
    </location>
</feature>
<evidence type="ECO:0000313" key="9">
    <source>
        <dbReference type="Proteomes" id="UP000004994"/>
    </source>
</evidence>
<feature type="compositionally biased region" description="Polar residues" evidence="6">
    <location>
        <begin position="278"/>
        <end position="288"/>
    </location>
</feature>
<dbReference type="KEGG" id="sly:101251495"/>
<keyword evidence="3" id="KW-0238">DNA-binding</keyword>
<dbReference type="FunCoup" id="A0A3Q7HK02">
    <property type="interactions" value="490"/>
</dbReference>
<dbReference type="PROSITE" id="PS50863">
    <property type="entry name" value="B3"/>
    <property type="match status" value="3"/>
</dbReference>
<dbReference type="EnsemblPlants" id="Solyc08g006210.2.1">
    <property type="protein sequence ID" value="Solyc08g006210.2.1"/>
    <property type="gene ID" value="Solyc08g006210.2"/>
</dbReference>
<evidence type="ECO:0000256" key="6">
    <source>
        <dbReference type="SAM" id="MobiDB-lite"/>
    </source>
</evidence>
<keyword evidence="4" id="KW-0804">Transcription</keyword>
<name>A0A3Q7HK02_SOLLC</name>
<dbReference type="InterPro" id="IPR039218">
    <property type="entry name" value="REM_fam"/>
</dbReference>
<keyword evidence="5" id="KW-0539">Nucleus</keyword>
<dbReference type="CDD" id="cd10017">
    <property type="entry name" value="B3_DNA"/>
    <property type="match status" value="3"/>
</dbReference>
<dbReference type="Pfam" id="PF02362">
    <property type="entry name" value="B3"/>
    <property type="match status" value="3"/>
</dbReference>
<dbReference type="GO" id="GO:0005634">
    <property type="term" value="C:nucleus"/>
    <property type="evidence" value="ECO:0007669"/>
    <property type="project" value="UniProtKB-SubCell"/>
</dbReference>
<feature type="domain" description="TF-B3" evidence="7">
    <location>
        <begin position="297"/>
        <end position="391"/>
    </location>
</feature>
<sequence>MKIPPKKPHFLKPILPGCKQQITIPIGFFKYLKGQENEYALLRRASKKWSVKVNGRRLEDGWEEFVKDHDLQLGNVLIFRHEGDMEFEVAVFDSSCCEREYEQGVHVHGGEEEEACIVEESSKKLKSKEKPKRKVKKSGKGFSNVKAAYKDKHLSRSHFICTIRPYCLSKYCLCIPKQFAQENSLRNRKCEIIVRDEQRSWTFGVHTNGKNTFIGSGWHEFSRTKCLKEGDILMFEIVSNGETPIFRFHDLRESPFLQDEVKKKDSDAERMSDEDATLETSDVTTPKSQEAADANPHFISTIKPYTLRFPVLYLPIAFAKSNGLLDKRELIIMDEKRRSWSMCLGQIDKYHFGIKKGWRKFIEANGVQVGDTYKFELINNGTIPLVHFHCKYDDVGDGKGN</sequence>
<evidence type="ECO:0000256" key="5">
    <source>
        <dbReference type="ARBA" id="ARBA00023242"/>
    </source>
</evidence>
<dbReference type="OMA" id="CYESAKQ"/>
<reference evidence="8" key="1">
    <citation type="journal article" date="2012" name="Nature">
        <title>The tomato genome sequence provides insights into fleshy fruit evolution.</title>
        <authorList>
            <consortium name="Tomato Genome Consortium"/>
        </authorList>
    </citation>
    <scope>NUCLEOTIDE SEQUENCE [LARGE SCALE GENOMIC DNA]</scope>
    <source>
        <strain evidence="8">cv. Heinz 1706</strain>
    </source>
</reference>
<feature type="domain" description="TF-B3" evidence="7">
    <location>
        <begin position="7"/>
        <end position="95"/>
    </location>
</feature>
<dbReference type="InterPro" id="IPR003340">
    <property type="entry name" value="B3_DNA-bd"/>
</dbReference>
<evidence type="ECO:0000256" key="4">
    <source>
        <dbReference type="ARBA" id="ARBA00023163"/>
    </source>
</evidence>
<dbReference type="PANTHER" id="PTHR31674">
    <property type="entry name" value="B3 DOMAIN-CONTAINING PROTEIN REM-LIKE 3-RELATED"/>
    <property type="match status" value="1"/>
</dbReference>
<keyword evidence="2" id="KW-0805">Transcription regulation</keyword>
<gene>
    <name evidence="8" type="primary">LOC101251495</name>
</gene>
<feature type="compositionally biased region" description="Basic and acidic residues" evidence="6">
    <location>
        <begin position="260"/>
        <end position="273"/>
    </location>
</feature>
<dbReference type="SMR" id="A0A3Q7HK02"/>
<dbReference type="Gene3D" id="2.40.330.10">
    <property type="entry name" value="DNA-binding pseudobarrel domain"/>
    <property type="match status" value="3"/>
</dbReference>
<evidence type="ECO:0000313" key="8">
    <source>
        <dbReference type="EnsemblPlants" id="Solyc08g006210.2.1"/>
    </source>
</evidence>
<keyword evidence="9" id="KW-1185">Reference proteome</keyword>
<dbReference type="GO" id="GO:0003677">
    <property type="term" value="F:DNA binding"/>
    <property type="evidence" value="ECO:0007669"/>
    <property type="project" value="UniProtKB-KW"/>
</dbReference>
<dbReference type="GeneID" id="101251495"/>
<comment type="subcellular location">
    <subcellularLocation>
        <location evidence="1">Nucleus</location>
    </subcellularLocation>
</comment>
<dbReference type="InterPro" id="IPR015300">
    <property type="entry name" value="DNA-bd_pseudobarrel_sf"/>
</dbReference>
<organism evidence="8">
    <name type="scientific">Solanum lycopersicum</name>
    <name type="common">Tomato</name>
    <name type="synonym">Lycopersicon esculentum</name>
    <dbReference type="NCBI Taxonomy" id="4081"/>
    <lineage>
        <taxon>Eukaryota</taxon>
        <taxon>Viridiplantae</taxon>
        <taxon>Streptophyta</taxon>
        <taxon>Embryophyta</taxon>
        <taxon>Tracheophyta</taxon>
        <taxon>Spermatophyta</taxon>
        <taxon>Magnoliopsida</taxon>
        <taxon>eudicotyledons</taxon>
        <taxon>Gunneridae</taxon>
        <taxon>Pentapetalae</taxon>
        <taxon>asterids</taxon>
        <taxon>lamiids</taxon>
        <taxon>Solanales</taxon>
        <taxon>Solanaceae</taxon>
        <taxon>Solanoideae</taxon>
        <taxon>Solaneae</taxon>
        <taxon>Solanum</taxon>
        <taxon>Solanum subgen. Lycopersicon</taxon>
    </lineage>
</organism>
<reference evidence="8" key="2">
    <citation type="submission" date="2019-01" db="UniProtKB">
        <authorList>
            <consortium name="EnsemblPlants"/>
        </authorList>
    </citation>
    <scope>IDENTIFICATION</scope>
    <source>
        <strain evidence="8">cv. Heinz 1706</strain>
    </source>
</reference>
<dbReference type="PaxDb" id="4081-Solyc08g006210.1.1"/>
<dbReference type="STRING" id="4081.A0A3Q7HK02"/>
<dbReference type="Gramene" id="Solyc08g006210.2.1">
    <property type="protein sequence ID" value="Solyc08g006210.2.1"/>
    <property type="gene ID" value="Solyc08g006210.2"/>
</dbReference>
<dbReference type="SUPFAM" id="SSF101936">
    <property type="entry name" value="DNA-binding pseudobarrel domain"/>
    <property type="match status" value="3"/>
</dbReference>
<evidence type="ECO:0000256" key="1">
    <source>
        <dbReference type="ARBA" id="ARBA00004123"/>
    </source>
</evidence>
<dbReference type="PANTHER" id="PTHR31674:SF52">
    <property type="entry name" value="B3 DOMAIN-CONTAINING PROTEIN REM15"/>
    <property type="match status" value="1"/>
</dbReference>
<protein>
    <recommendedName>
        <fullName evidence="7">TF-B3 domain-containing protein</fullName>
    </recommendedName>
</protein>
<dbReference type="InParanoid" id="A0A3Q7HK02"/>
<dbReference type="SMART" id="SM01019">
    <property type="entry name" value="B3"/>
    <property type="match status" value="3"/>
</dbReference>
<evidence type="ECO:0000256" key="2">
    <source>
        <dbReference type="ARBA" id="ARBA00023015"/>
    </source>
</evidence>
<accession>A0A3Q7HK02</accession>
<evidence type="ECO:0000259" key="7">
    <source>
        <dbReference type="PROSITE" id="PS50863"/>
    </source>
</evidence>
<dbReference type="AlphaFoldDB" id="A0A3Q7HK02"/>
<proteinExistence type="predicted"/>
<dbReference type="RefSeq" id="XP_025888305.2">
    <property type="nucleotide sequence ID" value="XM_026032520.2"/>
</dbReference>
<evidence type="ECO:0000256" key="3">
    <source>
        <dbReference type="ARBA" id="ARBA00023125"/>
    </source>
</evidence>
<dbReference type="Proteomes" id="UP000004994">
    <property type="component" value="Chromosome 8"/>
</dbReference>